<feature type="compositionally biased region" description="Pro residues" evidence="1">
    <location>
        <begin position="99"/>
        <end position="112"/>
    </location>
</feature>
<name>A0A0F6VZ86_9BACT</name>
<evidence type="ECO:0000313" key="3">
    <source>
        <dbReference type="Proteomes" id="UP000034883"/>
    </source>
</evidence>
<reference evidence="2" key="1">
    <citation type="submission" date="2015-03" db="EMBL/GenBank/DDBJ databases">
        <title>Genome assembly of Sandaracinus amylolyticus DSM 53668.</title>
        <authorList>
            <person name="Sharma G."/>
            <person name="Subramanian S."/>
        </authorList>
    </citation>
    <scope>NUCLEOTIDE SEQUENCE [LARGE SCALE GENOMIC DNA]</scope>
    <source>
        <strain evidence="2">DSM 53668</strain>
    </source>
</reference>
<accession>A0A0F6VZ86</accession>
<protein>
    <submittedName>
        <fullName evidence="2">Uncharacterized protein</fullName>
    </submittedName>
</protein>
<proteinExistence type="predicted"/>
<sequence>MSSCAIDAFRCAAQVLAWLGRDEDALDALLSALALADHTLPDGGKPDLSAAVEATVALCLLHGLEAQAESLVSLLVELQQGAASRVPQSGVFEAGARPTPSPWSPTPWPTQL</sequence>
<gene>
    <name evidence="2" type="ORF">DB32_000561</name>
</gene>
<feature type="region of interest" description="Disordered" evidence="1">
    <location>
        <begin position="90"/>
        <end position="112"/>
    </location>
</feature>
<keyword evidence="3" id="KW-1185">Reference proteome</keyword>
<dbReference type="AlphaFoldDB" id="A0A0F6VZ86"/>
<organism evidence="2 3">
    <name type="scientific">Sandaracinus amylolyticus</name>
    <dbReference type="NCBI Taxonomy" id="927083"/>
    <lineage>
        <taxon>Bacteria</taxon>
        <taxon>Pseudomonadati</taxon>
        <taxon>Myxococcota</taxon>
        <taxon>Polyangia</taxon>
        <taxon>Polyangiales</taxon>
        <taxon>Sandaracinaceae</taxon>
        <taxon>Sandaracinus</taxon>
    </lineage>
</organism>
<evidence type="ECO:0000256" key="1">
    <source>
        <dbReference type="SAM" id="MobiDB-lite"/>
    </source>
</evidence>
<dbReference type="KEGG" id="samy:DB32_000561"/>
<dbReference type="Proteomes" id="UP000034883">
    <property type="component" value="Chromosome"/>
</dbReference>
<dbReference type="EMBL" id="CP011125">
    <property type="protein sequence ID" value="AKF03412.1"/>
    <property type="molecule type" value="Genomic_DNA"/>
</dbReference>
<evidence type="ECO:0000313" key="2">
    <source>
        <dbReference type="EMBL" id="AKF03412.1"/>
    </source>
</evidence>